<keyword evidence="1" id="KW-0677">Repeat</keyword>
<reference evidence="7" key="4">
    <citation type="submission" date="2020-09" db="EMBL/GenBank/DDBJ databases">
        <authorList>
            <person name="Sun Q."/>
            <person name="Zhou Y."/>
        </authorList>
    </citation>
    <scope>NUCLEOTIDE SEQUENCE</scope>
    <source>
        <strain evidence="7">CGMCC 4.7206</strain>
    </source>
</reference>
<keyword evidence="9" id="KW-1185">Reference proteome</keyword>
<dbReference type="SUPFAM" id="SSF52540">
    <property type="entry name" value="P-loop containing nucleoside triphosphate hydrolases"/>
    <property type="match status" value="2"/>
</dbReference>
<evidence type="ECO:0000313" key="8">
    <source>
        <dbReference type="Proteomes" id="UP000597989"/>
    </source>
</evidence>
<reference evidence="7 8" key="2">
    <citation type="journal article" date="2014" name="Int. J. Syst. Evol. Microbiol.">
        <title>Complete genome sequence of Corynebacterium casei LMG S-19264T (=DSM 44701T), isolated from a smear-ripened cheese.</title>
        <authorList>
            <consortium name="US DOE Joint Genome Institute (JGI-PGF)"/>
            <person name="Walter F."/>
            <person name="Albersmeier A."/>
            <person name="Kalinowski J."/>
            <person name="Ruckert C."/>
        </authorList>
    </citation>
    <scope>NUCLEOTIDE SEQUENCE [LARGE SCALE GENOMIC DNA]</scope>
    <source>
        <strain evidence="7 8">CGMCC 4.7206</strain>
    </source>
</reference>
<evidence type="ECO:0000256" key="1">
    <source>
        <dbReference type="ARBA" id="ARBA00022737"/>
    </source>
</evidence>
<evidence type="ECO:0000259" key="5">
    <source>
        <dbReference type="PROSITE" id="PS50893"/>
    </source>
</evidence>
<dbReference type="PANTHER" id="PTHR19211">
    <property type="entry name" value="ATP-BINDING TRANSPORT PROTEIN-RELATED"/>
    <property type="match status" value="1"/>
</dbReference>
<dbReference type="InterPro" id="IPR027417">
    <property type="entry name" value="P-loop_NTPase"/>
</dbReference>
<feature type="coiled-coil region" evidence="4">
    <location>
        <begin position="282"/>
        <end position="333"/>
    </location>
</feature>
<dbReference type="FunFam" id="3.40.50.300:FF:000597">
    <property type="entry name" value="ABC transporter ATP-binding protein"/>
    <property type="match status" value="1"/>
</dbReference>
<dbReference type="PROSITE" id="PS50893">
    <property type="entry name" value="ABC_TRANSPORTER_2"/>
    <property type="match status" value="2"/>
</dbReference>
<dbReference type="Proteomes" id="UP000597989">
    <property type="component" value="Unassembled WGS sequence"/>
</dbReference>
<evidence type="ECO:0000256" key="4">
    <source>
        <dbReference type="SAM" id="Coils"/>
    </source>
</evidence>
<name>A0A917K2V7_9PSEU</name>
<dbReference type="InterPro" id="IPR017871">
    <property type="entry name" value="ABC_transporter-like_CS"/>
</dbReference>
<dbReference type="CDD" id="cd03221">
    <property type="entry name" value="ABCF_EF-3"/>
    <property type="match status" value="2"/>
</dbReference>
<sequence length="554" mass="60163">MECLTTTSPEFPLISATGLELRAGSRILLSDATLRVQPGDRIGLVGRNGAGKTTTLRVLAGEGQPYSGDVVRRGELGYLPQDPREGDLSVTAKDRVLSARGLDQLMRDMEKAQTAMAELVDERERDRAIARYGRLEERFAARGGYSAESEAGRITSNLGLADRVLNQPLRTLSGGQRRRVELARILFAASEAGPGGRSATTLLLDEPTNHLDADSITWLRDFLKAHDGGLVVISHDVDLLAAVVNKVWFLDAIRGEVDVYNMDWQRYLDARAADEKRRRRERANAEKKASALMAQADKLRAKATKAVAAQNMARRAQKLLAEAEAEQAQEKVAKIRFPDPAPCGRTPLTAEGLSKSYGSLEIFSGVDLAVDRGSRVVVLGLNGAGKTTLLRLLCGMEKPDSGAVIPGHGLRIGYYAQEHETLDHDATVWENIRRAAPDAPEQQLRTLLGAFLFQGEQLQQPAGTLSGGEKTRLALAGLVSSAANVLLLDEPTNNLDPASREQVLDALRNFTGAVVLVTHDPGAVQALQPERVILLPDGTEDHWSDDYLELVQLA</sequence>
<dbReference type="GO" id="GO:0016887">
    <property type="term" value="F:ATP hydrolysis activity"/>
    <property type="evidence" value="ECO:0007669"/>
    <property type="project" value="InterPro"/>
</dbReference>
<dbReference type="InterPro" id="IPR003439">
    <property type="entry name" value="ABC_transporter-like_ATP-bd"/>
</dbReference>
<evidence type="ECO:0000313" key="9">
    <source>
        <dbReference type="Proteomes" id="UP001500220"/>
    </source>
</evidence>
<evidence type="ECO:0000256" key="3">
    <source>
        <dbReference type="ARBA" id="ARBA00022840"/>
    </source>
</evidence>
<dbReference type="Proteomes" id="UP001500220">
    <property type="component" value="Unassembled WGS sequence"/>
</dbReference>
<dbReference type="InterPro" id="IPR032781">
    <property type="entry name" value="ABC_tran_Xtn"/>
</dbReference>
<dbReference type="GO" id="GO:0005524">
    <property type="term" value="F:ATP binding"/>
    <property type="evidence" value="ECO:0007669"/>
    <property type="project" value="UniProtKB-KW"/>
</dbReference>
<gene>
    <name evidence="6" type="ORF">GCM10009545_16110</name>
    <name evidence="7" type="ORF">GCM10011581_35990</name>
</gene>
<dbReference type="EMBL" id="BAAAHC010000006">
    <property type="protein sequence ID" value="GAA0514746.1"/>
    <property type="molecule type" value="Genomic_DNA"/>
</dbReference>
<dbReference type="Pfam" id="PF00005">
    <property type="entry name" value="ABC_tran"/>
    <property type="match status" value="2"/>
</dbReference>
<dbReference type="InterPro" id="IPR003593">
    <property type="entry name" value="AAA+_ATPase"/>
</dbReference>
<dbReference type="Gene3D" id="3.40.50.300">
    <property type="entry name" value="P-loop containing nucleotide triphosphate hydrolases"/>
    <property type="match status" value="2"/>
</dbReference>
<reference evidence="6" key="1">
    <citation type="journal article" date="2014" name="Int. J. Syst. Evol. Microbiol.">
        <title>Complete genome of a new Firmicutes species belonging to the dominant human colonic microbiota ('Ruminococcus bicirculans') reveals two chromosomes and a selective capacity to utilize plant glucans.</title>
        <authorList>
            <consortium name="NISC Comparative Sequencing Program"/>
            <person name="Wegmann U."/>
            <person name="Louis P."/>
            <person name="Goesmann A."/>
            <person name="Henrissat B."/>
            <person name="Duncan S.H."/>
            <person name="Flint H.J."/>
        </authorList>
    </citation>
    <scope>NUCLEOTIDE SEQUENCE</scope>
    <source>
        <strain evidence="6">JCM 10664</strain>
    </source>
</reference>
<evidence type="ECO:0000256" key="2">
    <source>
        <dbReference type="ARBA" id="ARBA00022741"/>
    </source>
</evidence>
<dbReference type="EMBL" id="BMMT01000013">
    <property type="protein sequence ID" value="GGI95643.1"/>
    <property type="molecule type" value="Genomic_DNA"/>
</dbReference>
<feature type="domain" description="ABC transporter" evidence="5">
    <location>
        <begin position="348"/>
        <end position="553"/>
    </location>
</feature>
<proteinExistence type="predicted"/>
<dbReference type="SMART" id="SM00382">
    <property type="entry name" value="AAA"/>
    <property type="match status" value="2"/>
</dbReference>
<feature type="domain" description="ABC transporter" evidence="5">
    <location>
        <begin position="14"/>
        <end position="277"/>
    </location>
</feature>
<protein>
    <submittedName>
        <fullName evidence="7">ABC transporter ATP-binding protein</fullName>
    </submittedName>
    <submittedName>
        <fullName evidence="6">ABC-F family ATP-binding cassette domain-containing protein</fullName>
    </submittedName>
</protein>
<dbReference type="InterPro" id="IPR050611">
    <property type="entry name" value="ABCF"/>
</dbReference>
<organism evidence="7 8">
    <name type="scientific">Saccharopolyspora thermophila</name>
    <dbReference type="NCBI Taxonomy" id="89367"/>
    <lineage>
        <taxon>Bacteria</taxon>
        <taxon>Bacillati</taxon>
        <taxon>Actinomycetota</taxon>
        <taxon>Actinomycetes</taxon>
        <taxon>Pseudonocardiales</taxon>
        <taxon>Pseudonocardiaceae</taxon>
        <taxon>Saccharopolyspora</taxon>
    </lineage>
</organism>
<keyword evidence="3 7" id="KW-0067">ATP-binding</keyword>
<dbReference type="Pfam" id="PF12848">
    <property type="entry name" value="ABC_tran_Xtn"/>
    <property type="match status" value="1"/>
</dbReference>
<evidence type="ECO:0000313" key="6">
    <source>
        <dbReference type="EMBL" id="GAA0514746.1"/>
    </source>
</evidence>
<reference evidence="9" key="3">
    <citation type="journal article" date="2019" name="Int. J. Syst. Evol. Microbiol.">
        <title>The Global Catalogue of Microorganisms (GCM) 10K type strain sequencing project: providing services to taxonomists for standard genome sequencing and annotation.</title>
        <authorList>
            <consortium name="The Broad Institute Genomics Platform"/>
            <consortium name="The Broad Institute Genome Sequencing Center for Infectious Disease"/>
            <person name="Wu L."/>
            <person name="Ma J."/>
        </authorList>
    </citation>
    <scope>NUCLEOTIDE SEQUENCE [LARGE SCALE GENOMIC DNA]</scope>
    <source>
        <strain evidence="9">JCM 10664</strain>
    </source>
</reference>
<dbReference type="FunFam" id="3.40.50.300:FF:000944">
    <property type="entry name" value="Macrolide ABC transporter ATP-binding protein"/>
    <property type="match status" value="1"/>
</dbReference>
<dbReference type="PANTHER" id="PTHR19211:SF14">
    <property type="entry name" value="ATP-BINDING CASSETTE SUB-FAMILY F MEMBER 1"/>
    <property type="match status" value="1"/>
</dbReference>
<dbReference type="PROSITE" id="PS00211">
    <property type="entry name" value="ABC_TRANSPORTER_1"/>
    <property type="match status" value="2"/>
</dbReference>
<accession>A0A917K2V7</accession>
<reference evidence="6" key="5">
    <citation type="submission" date="2023-12" db="EMBL/GenBank/DDBJ databases">
        <authorList>
            <person name="Sun Q."/>
            <person name="Inoue M."/>
        </authorList>
    </citation>
    <scope>NUCLEOTIDE SEQUENCE</scope>
    <source>
        <strain evidence="6">JCM 10664</strain>
    </source>
</reference>
<dbReference type="AlphaFoldDB" id="A0A917K2V7"/>
<keyword evidence="2" id="KW-0547">Nucleotide-binding</keyword>
<keyword evidence="4" id="KW-0175">Coiled coil</keyword>
<evidence type="ECO:0000313" key="7">
    <source>
        <dbReference type="EMBL" id="GGI95643.1"/>
    </source>
</evidence>
<comment type="caution">
    <text evidence="7">The sequence shown here is derived from an EMBL/GenBank/DDBJ whole genome shotgun (WGS) entry which is preliminary data.</text>
</comment>